<comment type="subcellular location">
    <subcellularLocation>
        <location evidence="12">Cytoplasm</location>
    </subcellularLocation>
    <subcellularLocation>
        <location evidence="1 12">Golgi apparatus membrane</location>
        <topology evidence="1 12">Peripheral membrane protein</topology>
        <orientation evidence="1 12">Cytoplasmic side</orientation>
    </subcellularLocation>
    <subcellularLocation>
        <location evidence="12">Cytoplasmic vesicle</location>
        <location evidence="12">COPI-coated vesicle membrane</location>
        <topology evidence="12">Peripheral membrane protein</topology>
        <orientation evidence="12">Cytoplasmic side</orientation>
    </subcellularLocation>
</comment>
<accession>G0U670</accession>
<dbReference type="PANTHER" id="PTHR11043:SF0">
    <property type="entry name" value="COATOMER SUBUNIT ZETA"/>
    <property type="match status" value="1"/>
</dbReference>
<evidence type="ECO:0000256" key="5">
    <source>
        <dbReference type="ARBA" id="ARBA00022490"/>
    </source>
</evidence>
<dbReference type="GO" id="GO:0006890">
    <property type="term" value="P:retrograde vesicle-mediated transport, Golgi to endoplasmic reticulum"/>
    <property type="evidence" value="ECO:0007669"/>
    <property type="project" value="UniProtKB-UniRule"/>
</dbReference>
<dbReference type="Gene3D" id="3.30.450.60">
    <property type="match status" value="1"/>
</dbReference>
<dbReference type="Pfam" id="PF01217">
    <property type="entry name" value="Clat_adaptor_s"/>
    <property type="match status" value="1"/>
</dbReference>
<evidence type="ECO:0000256" key="7">
    <source>
        <dbReference type="ARBA" id="ARBA00022927"/>
    </source>
</evidence>
<dbReference type="EMBL" id="HE573026">
    <property type="protein sequence ID" value="CCC51373.1"/>
    <property type="molecule type" value="Genomic_DNA"/>
</dbReference>
<evidence type="ECO:0000256" key="12">
    <source>
        <dbReference type="RuleBase" id="RU366053"/>
    </source>
</evidence>
<dbReference type="PANTHER" id="PTHR11043">
    <property type="entry name" value="ZETA-COAT PROTEIN"/>
    <property type="match status" value="1"/>
</dbReference>
<gene>
    <name evidence="14" type="ORF">TVY486_1004250</name>
</gene>
<organism evidence="14">
    <name type="scientific">Trypanosoma vivax (strain Y486)</name>
    <dbReference type="NCBI Taxonomy" id="1055687"/>
    <lineage>
        <taxon>Eukaryota</taxon>
        <taxon>Discoba</taxon>
        <taxon>Euglenozoa</taxon>
        <taxon>Kinetoplastea</taxon>
        <taxon>Metakinetoplastina</taxon>
        <taxon>Trypanosomatida</taxon>
        <taxon>Trypanosomatidae</taxon>
        <taxon>Trypanosoma</taxon>
        <taxon>Duttonella</taxon>
    </lineage>
</organism>
<keyword evidence="9 12" id="KW-0472">Membrane</keyword>
<keyword evidence="5 12" id="KW-0963">Cytoplasm</keyword>
<evidence type="ECO:0000259" key="13">
    <source>
        <dbReference type="Pfam" id="PF01217"/>
    </source>
</evidence>
<evidence type="ECO:0000313" key="14">
    <source>
        <dbReference type="EMBL" id="CCC51373.1"/>
    </source>
</evidence>
<reference evidence="14" key="1">
    <citation type="journal article" date="2012" name="Proc. Natl. Acad. Sci. U.S.A.">
        <title>Antigenic diversity is generated by distinct evolutionary mechanisms in African trypanosome species.</title>
        <authorList>
            <person name="Jackson A.P."/>
            <person name="Berry A."/>
            <person name="Aslett M."/>
            <person name="Allison H.C."/>
            <person name="Burton P."/>
            <person name="Vavrova-Anderson J."/>
            <person name="Brown R."/>
            <person name="Browne H."/>
            <person name="Corton N."/>
            <person name="Hauser H."/>
            <person name="Gamble J."/>
            <person name="Gilderthorp R."/>
            <person name="Marcello L."/>
            <person name="McQuillan J."/>
            <person name="Otto T.D."/>
            <person name="Quail M.A."/>
            <person name="Sanders M.J."/>
            <person name="van Tonder A."/>
            <person name="Ginger M.L."/>
            <person name="Field M.C."/>
            <person name="Barry J.D."/>
            <person name="Hertz-Fowler C."/>
            <person name="Berriman M."/>
        </authorList>
    </citation>
    <scope>NUCLEOTIDE SEQUENCE</scope>
    <source>
        <strain evidence="14">Y486</strain>
    </source>
</reference>
<evidence type="ECO:0000256" key="9">
    <source>
        <dbReference type="ARBA" id="ARBA00023136"/>
    </source>
</evidence>
<evidence type="ECO:0000256" key="2">
    <source>
        <dbReference type="ARBA" id="ARBA00006972"/>
    </source>
</evidence>
<sequence length="183" mass="20531">MDFMHRVQAVVILNDVGERVFTKYYVNDDMKNAQLLTTTEKQRTLEMAIHAAVQDPKYAHGSSQDVDIMIYGDHVVLTQTCEDVTFAVVGNAHENELVLYNVLCALVDALQHSVKSADLTVRLLLEKYDVLVLTVDEIIDEGIIFDTNARCIADEVAPFVTESTADVARKALNKVNKYLKENL</sequence>
<evidence type="ECO:0000256" key="10">
    <source>
        <dbReference type="ARBA" id="ARBA00023329"/>
    </source>
</evidence>
<dbReference type="VEuPathDB" id="TriTrypDB:TvY486_1004250"/>
<dbReference type="InterPro" id="IPR011012">
    <property type="entry name" value="Longin-like_dom_sf"/>
</dbReference>
<keyword evidence="10 12" id="KW-0968">Cytoplasmic vesicle</keyword>
<dbReference type="GO" id="GO:0006886">
    <property type="term" value="P:intracellular protein transport"/>
    <property type="evidence" value="ECO:0007669"/>
    <property type="project" value="TreeGrafter"/>
</dbReference>
<keyword evidence="6 12" id="KW-0931">ER-Golgi transport</keyword>
<dbReference type="SUPFAM" id="SSF64356">
    <property type="entry name" value="SNARE-like"/>
    <property type="match status" value="1"/>
</dbReference>
<dbReference type="AlphaFoldDB" id="G0U670"/>
<evidence type="ECO:0000256" key="1">
    <source>
        <dbReference type="ARBA" id="ARBA00004255"/>
    </source>
</evidence>
<keyword evidence="8 12" id="KW-0333">Golgi apparatus</keyword>
<evidence type="ECO:0000256" key="6">
    <source>
        <dbReference type="ARBA" id="ARBA00022892"/>
    </source>
</evidence>
<protein>
    <recommendedName>
        <fullName evidence="12">Coatomer subunit zeta</fullName>
    </recommendedName>
</protein>
<comment type="function">
    <text evidence="11">The coatomer is a cytosolic protein complex that binds to dilysine motifs and reversibly associates with Golgi non-clathrin-coated vesicles, which further mediate biosynthetic protein transport from the ER, via the Golgi up to the trans Golgi network. Coatomer complex is required for budding from Golgi membranes, and is essential for the retrograde Golgi-to-ER transport of dilysine-tagged proteins. The zeta subunit may be involved in regulating the coat assembly and, hence, the rate of biosynthetic protein transport due to its association-dissociation properties with the coatomer complex.</text>
</comment>
<evidence type="ECO:0000256" key="11">
    <source>
        <dbReference type="ARBA" id="ARBA00045555"/>
    </source>
</evidence>
<dbReference type="GO" id="GO:0030126">
    <property type="term" value="C:COPI vesicle coat"/>
    <property type="evidence" value="ECO:0007669"/>
    <property type="project" value="UniProtKB-UniRule"/>
</dbReference>
<evidence type="ECO:0000256" key="3">
    <source>
        <dbReference type="ARBA" id="ARBA00011775"/>
    </source>
</evidence>
<comment type="subunit">
    <text evidence="3 12">Oligomeric complex that consists of at least the alpha, beta, beta', gamma, delta, epsilon and zeta subunits.</text>
</comment>
<proteinExistence type="inferred from homology"/>
<dbReference type="GO" id="GO:0006891">
    <property type="term" value="P:intra-Golgi vesicle-mediated transport"/>
    <property type="evidence" value="ECO:0007669"/>
    <property type="project" value="TreeGrafter"/>
</dbReference>
<feature type="domain" description="AP complex mu/sigma subunit" evidence="13">
    <location>
        <begin position="7"/>
        <end position="156"/>
    </location>
</feature>
<keyword evidence="4 12" id="KW-0813">Transport</keyword>
<comment type="similarity">
    <text evidence="2 12">Belongs to the adaptor complexes small subunit family.</text>
</comment>
<evidence type="ECO:0000256" key="4">
    <source>
        <dbReference type="ARBA" id="ARBA00022448"/>
    </source>
</evidence>
<name>G0U670_TRYVY</name>
<evidence type="ECO:0000256" key="8">
    <source>
        <dbReference type="ARBA" id="ARBA00023034"/>
    </source>
</evidence>
<keyword evidence="7 12" id="KW-0653">Protein transport</keyword>
<dbReference type="GO" id="GO:0000139">
    <property type="term" value="C:Golgi membrane"/>
    <property type="evidence" value="ECO:0007669"/>
    <property type="project" value="UniProtKB-SubCell"/>
</dbReference>
<dbReference type="InterPro" id="IPR039652">
    <property type="entry name" value="Coatomer_zeta"/>
</dbReference>
<dbReference type="InterPro" id="IPR022775">
    <property type="entry name" value="AP_mu_sigma_su"/>
</dbReference>
<dbReference type="OMA" id="MNCLFES"/>